<comment type="caution">
    <text evidence="2">The sequence shown here is derived from an EMBL/GenBank/DDBJ whole genome shotgun (WGS) entry which is preliminary data.</text>
</comment>
<dbReference type="Pfam" id="PF00078">
    <property type="entry name" value="RVT_1"/>
    <property type="match status" value="1"/>
</dbReference>
<gene>
    <name evidence="2" type="ORF">E5676_scaffold488G00760</name>
</gene>
<sequence>MQYSILINGKAKGRIKPSRRIRQGDPISTFMFVIAMDYLSRILQHHEERHKIKGVVINDLNLTHLFFAADILLFVENNDEFIRNMHIAMHLFECATGLNLKQG</sequence>
<keyword evidence="2" id="KW-0695">RNA-directed DNA polymerase</keyword>
<evidence type="ECO:0000259" key="1">
    <source>
        <dbReference type="Pfam" id="PF00078"/>
    </source>
</evidence>
<dbReference type="AlphaFoldDB" id="A0A5D3CPL8"/>
<dbReference type="Proteomes" id="UP000321947">
    <property type="component" value="Unassembled WGS sequence"/>
</dbReference>
<organism evidence="2 3">
    <name type="scientific">Cucumis melo var. makuwa</name>
    <name type="common">Oriental melon</name>
    <dbReference type="NCBI Taxonomy" id="1194695"/>
    <lineage>
        <taxon>Eukaryota</taxon>
        <taxon>Viridiplantae</taxon>
        <taxon>Streptophyta</taxon>
        <taxon>Embryophyta</taxon>
        <taxon>Tracheophyta</taxon>
        <taxon>Spermatophyta</taxon>
        <taxon>Magnoliopsida</taxon>
        <taxon>eudicotyledons</taxon>
        <taxon>Gunneridae</taxon>
        <taxon>Pentapetalae</taxon>
        <taxon>rosids</taxon>
        <taxon>fabids</taxon>
        <taxon>Cucurbitales</taxon>
        <taxon>Cucurbitaceae</taxon>
        <taxon>Benincaseae</taxon>
        <taxon>Cucumis</taxon>
    </lineage>
</organism>
<proteinExistence type="predicted"/>
<evidence type="ECO:0000313" key="3">
    <source>
        <dbReference type="Proteomes" id="UP000321947"/>
    </source>
</evidence>
<accession>A0A5D3CPL8</accession>
<dbReference type="GO" id="GO:0003964">
    <property type="term" value="F:RNA-directed DNA polymerase activity"/>
    <property type="evidence" value="ECO:0007669"/>
    <property type="project" value="UniProtKB-KW"/>
</dbReference>
<keyword evidence="2" id="KW-0548">Nucleotidyltransferase</keyword>
<keyword evidence="2" id="KW-0808">Transferase</keyword>
<reference evidence="2 3" key="1">
    <citation type="submission" date="2019-08" db="EMBL/GenBank/DDBJ databases">
        <title>Draft genome sequences of two oriental melons (Cucumis melo L. var makuwa).</title>
        <authorList>
            <person name="Kwon S.-Y."/>
        </authorList>
    </citation>
    <scope>NUCLEOTIDE SEQUENCE [LARGE SCALE GENOMIC DNA]</scope>
    <source>
        <strain evidence="3">cv. Chang Bougi</strain>
        <tissue evidence="2">Leaf</tissue>
    </source>
</reference>
<protein>
    <submittedName>
        <fullName evidence="2">Reverse transcriptase</fullName>
    </submittedName>
</protein>
<feature type="domain" description="Reverse transcriptase" evidence="1">
    <location>
        <begin position="7"/>
        <end position="88"/>
    </location>
</feature>
<dbReference type="EMBL" id="SSTD01009754">
    <property type="protein sequence ID" value="TYK13813.1"/>
    <property type="molecule type" value="Genomic_DNA"/>
</dbReference>
<name>A0A5D3CPL8_CUCMM</name>
<evidence type="ECO:0000313" key="2">
    <source>
        <dbReference type="EMBL" id="TYK13813.1"/>
    </source>
</evidence>
<dbReference type="InterPro" id="IPR000477">
    <property type="entry name" value="RT_dom"/>
</dbReference>